<evidence type="ECO:0000313" key="2">
    <source>
        <dbReference type="Proteomes" id="UP000728032"/>
    </source>
</evidence>
<protein>
    <submittedName>
        <fullName evidence="1">Uncharacterized protein</fullName>
    </submittedName>
</protein>
<dbReference type="AlphaFoldDB" id="A0A7R9QYF2"/>
<dbReference type="Proteomes" id="UP000728032">
    <property type="component" value="Unassembled WGS sequence"/>
</dbReference>
<organism evidence="1">
    <name type="scientific">Oppiella nova</name>
    <dbReference type="NCBI Taxonomy" id="334625"/>
    <lineage>
        <taxon>Eukaryota</taxon>
        <taxon>Metazoa</taxon>
        <taxon>Ecdysozoa</taxon>
        <taxon>Arthropoda</taxon>
        <taxon>Chelicerata</taxon>
        <taxon>Arachnida</taxon>
        <taxon>Acari</taxon>
        <taxon>Acariformes</taxon>
        <taxon>Sarcoptiformes</taxon>
        <taxon>Oribatida</taxon>
        <taxon>Brachypylina</taxon>
        <taxon>Oppioidea</taxon>
        <taxon>Oppiidae</taxon>
        <taxon>Oppiella</taxon>
    </lineage>
</organism>
<reference evidence="1" key="1">
    <citation type="submission" date="2020-11" db="EMBL/GenBank/DDBJ databases">
        <authorList>
            <person name="Tran Van P."/>
        </authorList>
    </citation>
    <scope>NUCLEOTIDE SEQUENCE</scope>
</reference>
<dbReference type="EMBL" id="OC939967">
    <property type="protein sequence ID" value="CAD7661811.1"/>
    <property type="molecule type" value="Genomic_DNA"/>
</dbReference>
<evidence type="ECO:0000313" key="1">
    <source>
        <dbReference type="EMBL" id="CAD7661811.1"/>
    </source>
</evidence>
<gene>
    <name evidence="1" type="ORF">ONB1V03_LOCUS18371</name>
</gene>
<dbReference type="EMBL" id="CAJPVJ010025142">
    <property type="protein sequence ID" value="CAG2178947.1"/>
    <property type="molecule type" value="Genomic_DNA"/>
</dbReference>
<accession>A0A7R9QYF2</accession>
<sequence length="82" mass="9538">MDQLNVTSCKGPLVQNWSQRPGIQTLDAPAQPSARTPDWTRRHYIVHHNPLEDRFLSNRLVENPPEWRRFGNPTTDGYRVNS</sequence>
<name>A0A7R9QYF2_9ACAR</name>
<keyword evidence="2" id="KW-1185">Reference proteome</keyword>
<proteinExistence type="predicted"/>